<dbReference type="PANTHER" id="PTHR43016">
    <property type="entry name" value="PRESEQUENCE PROTEASE"/>
    <property type="match status" value="1"/>
</dbReference>
<evidence type="ECO:0000256" key="1">
    <source>
        <dbReference type="SAM" id="Coils"/>
    </source>
</evidence>
<dbReference type="EMBL" id="QWKH01000060">
    <property type="protein sequence ID" value="NBI34974.1"/>
    <property type="molecule type" value="Genomic_DNA"/>
</dbReference>
<dbReference type="SUPFAM" id="SSF63411">
    <property type="entry name" value="LuxS/MPP-like metallohydrolase"/>
    <property type="match status" value="4"/>
</dbReference>
<name>A0A7C9JEZ5_9BACT</name>
<dbReference type="InterPro" id="IPR013578">
    <property type="entry name" value="Peptidase_M16C_assoc"/>
</dbReference>
<dbReference type="Pfam" id="PF05193">
    <property type="entry name" value="Peptidase_M16_C"/>
    <property type="match status" value="1"/>
</dbReference>
<evidence type="ECO:0000259" key="3">
    <source>
        <dbReference type="SMART" id="SM01264"/>
    </source>
</evidence>
<dbReference type="Gene3D" id="3.30.830.10">
    <property type="entry name" value="Metalloenzyme, LuxS/M16 peptidase-like"/>
    <property type="match status" value="4"/>
</dbReference>
<proteinExistence type="predicted"/>
<sequence>MEPSVGEHLHGFTVETAEDLPEIDGRAYTMRHGKSGARLLYLQNDDNNKSFSIAFKTPPANDTGVFHILEHSVLCGSRKFPVKEPFVNLLKSSMQTFLNAMTFPDKTMYPVASTNMRDLMNLADVYMDAVLHPNIYVKPEIFMQEGWHYELARNAAADAGLGEAARQELAANERAGNVELAYNGVVYNEMKGALSEPSSVLFDLLQASLFPDTAYRFESGGTPASIPELTYEQFLDEHRRHYRLDNSYITLYGNLDLGAMLAFLDESYLSPASDEQRAADDARRSEGLPPLTPNALAEQAAVVVPHARCTMATARSNACCALGYVVGGARDKTRLAAVDILLDAIMGSNEAPLKRAILDADLADDASGYVADSLLQPFAVLELRGLRPGAAERFRAVVERELERLASGGLDRKLLEASLSRAEFVMREHDFGMADGVVYAMSSLSGWLYDDRLATTYLKYEDDFAFLREALDTSYFADLAREVFLESAHNALAEVVPAGDDADAGERARLKAVMQELSDADLERIAADEARLRDEQEQPDSPEALAALPRLPLSEIADAPEEPAYGMVEGTVLPCLRHHVPTHGIAYVYRFFDLSGVSFDELPYVSVLAMTLGKLPTAKHSAAQIDTLTNGLLGNFSVSATVFDPARRTFDNGLTPPGGPTACLRIGSSALHDNVEHLSGLVREIMLETDFSDTDRIHDRLIQRRISMEQSFASAGHSFAMARLSSYYRPAATLADALEGIGFYLFLKELLDCFDERKEALVAQLEELAARLMGAERTLVSFTGDDGAFDRFWGEEERLAAPARSAAPSSPRLTSPRPQQRNEAFTVPTDVCYVAAGGELPCTPDDEDLGRWMVAARALSYDYLWNEVRVKGGAYGTGFQAKANANACFYSYRDPHLDETLQRFVGSVEYLESVDFGADELEGYVVATTASIDQPQKARALIRRQDGEWLAGRDPESRMRIRNGVVGTTPEDLRSLGEPLRSALGKRAVCVFGNKDIIAQSAAASAADPLLSVVALVDDGRDDDNQNQR</sequence>
<organism evidence="4">
    <name type="scientific">Muribaculaceae bacterium Z82</name>
    <dbReference type="NCBI Taxonomy" id="2304548"/>
    <lineage>
        <taxon>Bacteria</taxon>
        <taxon>Pseudomonadati</taxon>
        <taxon>Bacteroidota</taxon>
        <taxon>Bacteroidia</taxon>
        <taxon>Bacteroidales</taxon>
        <taxon>Muribaculaceae</taxon>
    </lineage>
</organism>
<accession>A0A7C9JEZ5</accession>
<dbReference type="Pfam" id="PF22516">
    <property type="entry name" value="PreP_C"/>
    <property type="match status" value="1"/>
</dbReference>
<evidence type="ECO:0000256" key="2">
    <source>
        <dbReference type="SAM" id="MobiDB-lite"/>
    </source>
</evidence>
<dbReference type="InterPro" id="IPR011249">
    <property type="entry name" value="Metalloenz_LuxS/M16"/>
</dbReference>
<gene>
    <name evidence="4" type="ORF">D1639_08035</name>
</gene>
<dbReference type="Pfam" id="PF08367">
    <property type="entry name" value="M16C_assoc"/>
    <property type="match status" value="1"/>
</dbReference>
<dbReference type="GO" id="GO:0016485">
    <property type="term" value="P:protein processing"/>
    <property type="evidence" value="ECO:0007669"/>
    <property type="project" value="TreeGrafter"/>
</dbReference>
<dbReference type="GO" id="GO:0046872">
    <property type="term" value="F:metal ion binding"/>
    <property type="evidence" value="ECO:0007669"/>
    <property type="project" value="InterPro"/>
</dbReference>
<keyword evidence="1" id="KW-0175">Coiled coil</keyword>
<dbReference type="AlphaFoldDB" id="A0A7C9JEZ5"/>
<dbReference type="InterPro" id="IPR007863">
    <property type="entry name" value="Peptidase_M16_C"/>
</dbReference>
<dbReference type="InterPro" id="IPR055130">
    <property type="entry name" value="PreP_C"/>
</dbReference>
<feature type="coiled-coil region" evidence="1">
    <location>
        <begin position="751"/>
        <end position="778"/>
    </location>
</feature>
<dbReference type="GO" id="GO:0004222">
    <property type="term" value="F:metalloendopeptidase activity"/>
    <property type="evidence" value="ECO:0007669"/>
    <property type="project" value="TreeGrafter"/>
</dbReference>
<comment type="caution">
    <text evidence="4">The sequence shown here is derived from an EMBL/GenBank/DDBJ whole genome shotgun (WGS) entry which is preliminary data.</text>
</comment>
<protein>
    <submittedName>
        <fullName evidence="4">Peptidase M16</fullName>
    </submittedName>
</protein>
<dbReference type="SMART" id="SM01264">
    <property type="entry name" value="M16C_associated"/>
    <property type="match status" value="1"/>
</dbReference>
<dbReference type="PANTHER" id="PTHR43016:SF13">
    <property type="entry name" value="PRESEQUENCE PROTEASE, MITOCHONDRIAL"/>
    <property type="match status" value="1"/>
</dbReference>
<feature type="region of interest" description="Disordered" evidence="2">
    <location>
        <begin position="801"/>
        <end position="821"/>
    </location>
</feature>
<evidence type="ECO:0000313" key="4">
    <source>
        <dbReference type="EMBL" id="NBI34974.1"/>
    </source>
</evidence>
<reference evidence="4" key="1">
    <citation type="submission" date="2018-08" db="EMBL/GenBank/DDBJ databases">
        <title>Murine metabolic-syndrome-specific gut microbial biobank.</title>
        <authorList>
            <person name="Liu C."/>
        </authorList>
    </citation>
    <scope>NUCLEOTIDE SEQUENCE [LARGE SCALE GENOMIC DNA]</scope>
    <source>
        <strain evidence="4">Z82</strain>
    </source>
</reference>
<feature type="domain" description="Peptidase M16C associated" evidence="3">
    <location>
        <begin position="495"/>
        <end position="750"/>
    </location>
</feature>